<dbReference type="InterPro" id="IPR014710">
    <property type="entry name" value="RmlC-like_jellyroll"/>
</dbReference>
<evidence type="ECO:0000313" key="2">
    <source>
        <dbReference type="EMBL" id="VTZ64891.1"/>
    </source>
</evidence>
<dbReference type="CDD" id="cd00038">
    <property type="entry name" value="CAP_ED"/>
    <property type="match status" value="1"/>
</dbReference>
<dbReference type="PROSITE" id="PS50042">
    <property type="entry name" value="CNMP_BINDING_3"/>
    <property type="match status" value="1"/>
</dbReference>
<dbReference type="Proteomes" id="UP000507954">
    <property type="component" value="Unassembled WGS sequence"/>
</dbReference>
<dbReference type="InterPro" id="IPR050397">
    <property type="entry name" value="Env_Response_Regulators"/>
</dbReference>
<dbReference type="Gene3D" id="2.60.120.10">
    <property type="entry name" value="Jelly Rolls"/>
    <property type="match status" value="1"/>
</dbReference>
<feature type="domain" description="Cyclic nucleotide-binding" evidence="1">
    <location>
        <begin position="22"/>
        <end position="126"/>
    </location>
</feature>
<sequence length="196" mass="21886">MLPGDMIAVMSEQIIAHLRPKAVAERTFAKGEHLFHRDDPVRALFVVTSGCVNLVRHQADGSPAVLQRSTPGTVLAEASVFSERYHCDAVATMETEALLVPAVEVRRLLQRDLSFATKWLAHLSQELQSARKRSEIASLRTVGARLDAWIAWNDGMLPTKGEWRHLADEIGVSPEALYREISKRRRSGCRDFRSGS</sequence>
<dbReference type="GO" id="GO:0003700">
    <property type="term" value="F:DNA-binding transcription factor activity"/>
    <property type="evidence" value="ECO:0007669"/>
    <property type="project" value="TreeGrafter"/>
</dbReference>
<dbReference type="InterPro" id="IPR018490">
    <property type="entry name" value="cNMP-bd_dom_sf"/>
</dbReference>
<dbReference type="SUPFAM" id="SSF51206">
    <property type="entry name" value="cAMP-binding domain-like"/>
    <property type="match status" value="1"/>
</dbReference>
<dbReference type="GO" id="GO:0005829">
    <property type="term" value="C:cytosol"/>
    <property type="evidence" value="ECO:0007669"/>
    <property type="project" value="TreeGrafter"/>
</dbReference>
<dbReference type="InterPro" id="IPR000595">
    <property type="entry name" value="cNMP-bd_dom"/>
</dbReference>
<dbReference type="Pfam" id="PF00027">
    <property type="entry name" value="cNMP_binding"/>
    <property type="match status" value="1"/>
</dbReference>
<dbReference type="AlphaFoldDB" id="A0A508X9P6"/>
<proteinExistence type="predicted"/>
<name>A0A508X9P6_9HYPH</name>
<dbReference type="PANTHER" id="PTHR24567">
    <property type="entry name" value="CRP FAMILY TRANSCRIPTIONAL REGULATORY PROTEIN"/>
    <property type="match status" value="1"/>
</dbReference>
<evidence type="ECO:0000259" key="1">
    <source>
        <dbReference type="PROSITE" id="PS50042"/>
    </source>
</evidence>
<reference evidence="2" key="1">
    <citation type="submission" date="2019-06" db="EMBL/GenBank/DDBJ databases">
        <authorList>
            <person name="Le Quere A."/>
            <person name="Colella S."/>
        </authorList>
    </citation>
    <scope>NUCLEOTIDE SEQUENCE</scope>
    <source>
        <strain evidence="2">EmedicaeMD41</strain>
    </source>
</reference>
<organism evidence="2">
    <name type="scientific">Sinorhizobium medicae</name>
    <dbReference type="NCBI Taxonomy" id="110321"/>
    <lineage>
        <taxon>Bacteria</taxon>
        <taxon>Pseudomonadati</taxon>
        <taxon>Pseudomonadota</taxon>
        <taxon>Alphaproteobacteria</taxon>
        <taxon>Hyphomicrobiales</taxon>
        <taxon>Rhizobiaceae</taxon>
        <taxon>Sinorhizobium/Ensifer group</taxon>
        <taxon>Sinorhizobium</taxon>
    </lineage>
</organism>
<gene>
    <name evidence="2" type="ORF">EMEDMD4_730019</name>
</gene>
<dbReference type="EMBL" id="CABFNB010000143">
    <property type="protein sequence ID" value="VTZ64891.1"/>
    <property type="molecule type" value="Genomic_DNA"/>
</dbReference>
<dbReference type="SMART" id="SM00100">
    <property type="entry name" value="cNMP"/>
    <property type="match status" value="1"/>
</dbReference>
<accession>A0A508X9P6</accession>
<protein>
    <submittedName>
        <fullName evidence="2">Crp/Fnr family transcriptional regulator</fullName>
    </submittedName>
</protein>
<dbReference type="PANTHER" id="PTHR24567:SF74">
    <property type="entry name" value="HTH-TYPE TRANSCRIPTIONAL REGULATOR ARCR"/>
    <property type="match status" value="1"/>
</dbReference>